<dbReference type="InterPro" id="IPR036388">
    <property type="entry name" value="WH-like_DNA-bd_sf"/>
</dbReference>
<dbReference type="GO" id="GO:0003700">
    <property type="term" value="F:DNA-binding transcription factor activity"/>
    <property type="evidence" value="ECO:0007669"/>
    <property type="project" value="TreeGrafter"/>
</dbReference>
<evidence type="ECO:0000313" key="6">
    <source>
        <dbReference type="EMBL" id="TVT24761.1"/>
    </source>
</evidence>
<evidence type="ECO:0000259" key="4">
    <source>
        <dbReference type="PROSITE" id="PS51077"/>
    </source>
</evidence>
<dbReference type="RefSeq" id="WP_144634351.1">
    <property type="nucleotide sequence ID" value="NZ_BNAX01000004.1"/>
</dbReference>
<gene>
    <name evidence="6" type="ORF">FNH06_05115</name>
</gene>
<keyword evidence="1" id="KW-0805">Transcription regulation</keyword>
<dbReference type="InterPro" id="IPR014757">
    <property type="entry name" value="Tscrpt_reg_IclR_C"/>
</dbReference>
<dbReference type="InterPro" id="IPR005471">
    <property type="entry name" value="Tscrpt_reg_IclR_N"/>
</dbReference>
<dbReference type="GO" id="GO:0003677">
    <property type="term" value="F:DNA binding"/>
    <property type="evidence" value="ECO:0007669"/>
    <property type="project" value="UniProtKB-KW"/>
</dbReference>
<dbReference type="PANTHER" id="PTHR30136">
    <property type="entry name" value="HELIX-TURN-HELIX TRANSCRIPTIONAL REGULATOR, ICLR FAMILY"/>
    <property type="match status" value="1"/>
</dbReference>
<dbReference type="PROSITE" id="PS51078">
    <property type="entry name" value="ICLR_ED"/>
    <property type="match status" value="1"/>
</dbReference>
<reference evidence="6 7" key="1">
    <citation type="submission" date="2019-07" db="EMBL/GenBank/DDBJ databases">
        <title>New species of Amycolatopsis and Streptomyces.</title>
        <authorList>
            <person name="Duangmal K."/>
            <person name="Teo W.F.A."/>
            <person name="Lipun K."/>
        </authorList>
    </citation>
    <scope>NUCLEOTIDE SEQUENCE [LARGE SCALE GENOMIC DNA]</scope>
    <source>
        <strain evidence="6 7">JCM 30562</strain>
    </source>
</reference>
<dbReference type="GO" id="GO:0045892">
    <property type="term" value="P:negative regulation of DNA-templated transcription"/>
    <property type="evidence" value="ECO:0007669"/>
    <property type="project" value="TreeGrafter"/>
</dbReference>
<sequence>MTKESVLGRIVRIFEVFGTDTPAVSVSELARRADLHVATASRMVEQLVGHGWLQRDADRKVRIGMRLWELASRASPALPLREAAMPYMEDLHAVVRHHTQLGVLEGDEVLFLERLSTRHAVVNLTRIAGRLPLHVSSSGEVLLAHAPVELQERVLAGPLRGYTPNTVTDPKVLRARLADIRRDGFACCAGYVDERATGIAVPVRGPGGGVVAALSVVVPNDANARSQIPALRAAALGIGRAMGLSLSENRL</sequence>
<feature type="domain" description="HTH iclR-type" evidence="4">
    <location>
        <begin position="4"/>
        <end position="65"/>
    </location>
</feature>
<organism evidence="6 7">
    <name type="scientific">Amycolatopsis acidiphila</name>
    <dbReference type="NCBI Taxonomy" id="715473"/>
    <lineage>
        <taxon>Bacteria</taxon>
        <taxon>Bacillati</taxon>
        <taxon>Actinomycetota</taxon>
        <taxon>Actinomycetes</taxon>
        <taxon>Pseudonocardiales</taxon>
        <taxon>Pseudonocardiaceae</taxon>
        <taxon>Amycolatopsis</taxon>
    </lineage>
</organism>
<keyword evidence="3" id="KW-0804">Transcription</keyword>
<protein>
    <submittedName>
        <fullName evidence="6">IclR family transcriptional regulator</fullName>
    </submittedName>
</protein>
<feature type="domain" description="IclR-ED" evidence="5">
    <location>
        <begin position="66"/>
        <end position="244"/>
    </location>
</feature>
<proteinExistence type="predicted"/>
<dbReference type="Pfam" id="PF01614">
    <property type="entry name" value="IclR_C"/>
    <property type="match status" value="1"/>
</dbReference>
<evidence type="ECO:0000256" key="3">
    <source>
        <dbReference type="ARBA" id="ARBA00023163"/>
    </source>
</evidence>
<name>A0A558AKM8_9PSEU</name>
<dbReference type="SUPFAM" id="SSF55781">
    <property type="entry name" value="GAF domain-like"/>
    <property type="match status" value="1"/>
</dbReference>
<dbReference type="AlphaFoldDB" id="A0A558AKM8"/>
<dbReference type="EMBL" id="VJZA01000005">
    <property type="protein sequence ID" value="TVT24761.1"/>
    <property type="molecule type" value="Genomic_DNA"/>
</dbReference>
<dbReference type="InterPro" id="IPR036390">
    <property type="entry name" value="WH_DNA-bd_sf"/>
</dbReference>
<evidence type="ECO:0000256" key="2">
    <source>
        <dbReference type="ARBA" id="ARBA00023125"/>
    </source>
</evidence>
<dbReference type="Gene3D" id="3.30.450.40">
    <property type="match status" value="1"/>
</dbReference>
<accession>A0A558AKM8</accession>
<dbReference type="SMART" id="SM00346">
    <property type="entry name" value="HTH_ICLR"/>
    <property type="match status" value="1"/>
</dbReference>
<dbReference type="InterPro" id="IPR029016">
    <property type="entry name" value="GAF-like_dom_sf"/>
</dbReference>
<keyword evidence="2" id="KW-0238">DNA-binding</keyword>
<evidence type="ECO:0000256" key="1">
    <source>
        <dbReference type="ARBA" id="ARBA00023015"/>
    </source>
</evidence>
<keyword evidence="7" id="KW-1185">Reference proteome</keyword>
<dbReference type="InterPro" id="IPR050707">
    <property type="entry name" value="HTH_MetabolicPath_Reg"/>
</dbReference>
<evidence type="ECO:0000259" key="5">
    <source>
        <dbReference type="PROSITE" id="PS51078"/>
    </source>
</evidence>
<dbReference type="Pfam" id="PF09339">
    <property type="entry name" value="HTH_IclR"/>
    <property type="match status" value="1"/>
</dbReference>
<dbReference type="Gene3D" id="1.10.10.10">
    <property type="entry name" value="Winged helix-like DNA-binding domain superfamily/Winged helix DNA-binding domain"/>
    <property type="match status" value="1"/>
</dbReference>
<evidence type="ECO:0000313" key="7">
    <source>
        <dbReference type="Proteomes" id="UP000318578"/>
    </source>
</evidence>
<dbReference type="Proteomes" id="UP000318578">
    <property type="component" value="Unassembled WGS sequence"/>
</dbReference>
<dbReference type="SUPFAM" id="SSF46785">
    <property type="entry name" value="Winged helix' DNA-binding domain"/>
    <property type="match status" value="1"/>
</dbReference>
<dbReference type="PANTHER" id="PTHR30136:SF24">
    <property type="entry name" value="HTH-TYPE TRANSCRIPTIONAL REPRESSOR ALLR"/>
    <property type="match status" value="1"/>
</dbReference>
<dbReference type="PROSITE" id="PS51077">
    <property type="entry name" value="HTH_ICLR"/>
    <property type="match status" value="1"/>
</dbReference>
<dbReference type="OrthoDB" id="60629at2"/>
<comment type="caution">
    <text evidence="6">The sequence shown here is derived from an EMBL/GenBank/DDBJ whole genome shotgun (WGS) entry which is preliminary data.</text>
</comment>